<dbReference type="InterPro" id="IPR014746">
    <property type="entry name" value="Gln_synth/guanido_kin_cat_dom"/>
</dbReference>
<dbReference type="RefSeq" id="WP_057870686.1">
    <property type="nucleotide sequence ID" value="NZ_AZGB01000003.1"/>
</dbReference>
<reference evidence="1 2" key="1">
    <citation type="journal article" date="2015" name="Genome Announc.">
        <title>Expanding the biotechnology potential of lactobacilli through comparative genomics of 213 strains and associated genera.</title>
        <authorList>
            <person name="Sun Z."/>
            <person name="Harris H.M."/>
            <person name="McCann A."/>
            <person name="Guo C."/>
            <person name="Argimon S."/>
            <person name="Zhang W."/>
            <person name="Yang X."/>
            <person name="Jeffery I.B."/>
            <person name="Cooney J.C."/>
            <person name="Kagawa T.F."/>
            <person name="Liu W."/>
            <person name="Song Y."/>
            <person name="Salvetti E."/>
            <person name="Wrobel A."/>
            <person name="Rasinkangas P."/>
            <person name="Parkhill J."/>
            <person name="Rea M.C."/>
            <person name="O'Sullivan O."/>
            <person name="Ritari J."/>
            <person name="Douillard F.P."/>
            <person name="Paul Ross R."/>
            <person name="Yang R."/>
            <person name="Briner A.E."/>
            <person name="Felis G.E."/>
            <person name="de Vos W.M."/>
            <person name="Barrangou R."/>
            <person name="Klaenhammer T.R."/>
            <person name="Caufield P.W."/>
            <person name="Cui Y."/>
            <person name="Zhang H."/>
            <person name="O'Toole P.W."/>
        </authorList>
    </citation>
    <scope>NUCLEOTIDE SEQUENCE [LARGE SCALE GENOMIC DNA]</scope>
    <source>
        <strain evidence="1 2">DSM 18630</strain>
    </source>
</reference>
<dbReference type="Gene3D" id="3.30.590.20">
    <property type="match status" value="2"/>
</dbReference>
<proteinExistence type="predicted"/>
<dbReference type="SUPFAM" id="SSF56059">
    <property type="entry name" value="Glutathione synthetase ATP-binding domain-like"/>
    <property type="match status" value="1"/>
</dbReference>
<dbReference type="Proteomes" id="UP000051451">
    <property type="component" value="Unassembled WGS sequence"/>
</dbReference>
<dbReference type="SUPFAM" id="SSF55931">
    <property type="entry name" value="Glutamine synthetase/guanido kinase"/>
    <property type="match status" value="1"/>
</dbReference>
<dbReference type="AlphaFoldDB" id="A0A0R1VPY8"/>
<evidence type="ECO:0000313" key="1">
    <source>
        <dbReference type="EMBL" id="KRM07886.1"/>
    </source>
</evidence>
<comment type="caution">
    <text evidence="1">The sequence shown here is derived from an EMBL/GenBank/DDBJ whole genome shotgun (WGS) entry which is preliminary data.</text>
</comment>
<dbReference type="GO" id="GO:0003824">
    <property type="term" value="F:catalytic activity"/>
    <property type="evidence" value="ECO:0007669"/>
    <property type="project" value="InterPro"/>
</dbReference>
<dbReference type="Gene3D" id="3.30.470.20">
    <property type="entry name" value="ATP-grasp fold, B domain"/>
    <property type="match status" value="1"/>
</dbReference>
<accession>A0A0R1VPY8</accession>
<dbReference type="STRING" id="1423750.FC89_GL001993"/>
<keyword evidence="2" id="KW-1185">Reference proteome</keyword>
<sequence length="682" mass="77431">MEFDDLGNWLKTNKFLAAATRFRWQLTVTHQVYQSTGKTVNLQQLLPDAAGENLAWTNASDLLILQTPNWLSKAGVLQRLELETQLLVQTLGKDYFLNPSSTLTSADQGVTIRWQLPEALLQQSYQEKFKALGINYLTYRSQIYLKILQRLNQYHWIFLYLTAATPQGTAKLQRSSYWQRHFAAKARSVQQVIPHRLADRSWKKLNFRPYLTKMLVGQQAVEIVAGIEYAGLEADPFYSTGLNPAVLNLLQLLTAYFWAAPGIDTEKLDHKLQQGIDLSQQTAAGNPFAVIPELKTALKLFNHLADYRRVANMNQDFQLYFERWRSSLTDGTQNLSGRVLRQVGNNQAKLQQVAQKNQTRLIANWQNEKLIDHNSAALLTAAFAQGKTFQLISPTEHLVKIADKLIGDGLLTDDTGNLGQRCWHDRQLASQLAAAAGWQVPAQWLIRNRTEFEEKYADFAQAAVALKGRYQTGSRVFRLPPTAAELWQQIKQVLQHDQGCLVEQAQPGTCYRVLIAGGEPLSVLERLPQQVVGNGRSTIEQLIKQKQVLFQQQRRIFPFAAIETATLAEQGQQLTTVLPRGVQLLLRFDSSYQNGEEYLELFSELDPSYLTALKRLAADLNLVNGVLDVIMPNIYLKYQPRNSNQLFFLTAHQTTDLRIFQQLKMGSPRPLAKLILTQLLKK</sequence>
<organism evidence="1 2">
    <name type="scientific">Liquorilactobacillus ghanensis DSM 18630</name>
    <dbReference type="NCBI Taxonomy" id="1423750"/>
    <lineage>
        <taxon>Bacteria</taxon>
        <taxon>Bacillati</taxon>
        <taxon>Bacillota</taxon>
        <taxon>Bacilli</taxon>
        <taxon>Lactobacillales</taxon>
        <taxon>Lactobacillaceae</taxon>
        <taxon>Liquorilactobacillus</taxon>
    </lineage>
</organism>
<name>A0A0R1VPY8_9LACO</name>
<dbReference type="GeneID" id="98317939"/>
<dbReference type="PATRIC" id="fig|1423750.3.peg.2034"/>
<evidence type="ECO:0000313" key="2">
    <source>
        <dbReference type="Proteomes" id="UP000051451"/>
    </source>
</evidence>
<dbReference type="EMBL" id="AZGB01000003">
    <property type="protein sequence ID" value="KRM07886.1"/>
    <property type="molecule type" value="Genomic_DNA"/>
</dbReference>
<protein>
    <recommendedName>
        <fullName evidence="3">Bifunctional glutamate--cysteine ligase glutathione synthetase</fullName>
    </recommendedName>
</protein>
<evidence type="ECO:0008006" key="3">
    <source>
        <dbReference type="Google" id="ProtNLM"/>
    </source>
</evidence>
<dbReference type="OrthoDB" id="9803907at2"/>
<gene>
    <name evidence="1" type="ORF">FC89_GL001993</name>
</gene>